<feature type="domain" description="Methyltransferase small" evidence="7">
    <location>
        <begin position="49"/>
        <end position="134"/>
    </location>
</feature>
<comment type="subcellular location">
    <subcellularLocation>
        <location evidence="6">Cytoplasm</location>
    </subcellularLocation>
</comment>
<evidence type="ECO:0000313" key="9">
    <source>
        <dbReference type="Proteomes" id="UP000198968"/>
    </source>
</evidence>
<dbReference type="Pfam" id="PF05175">
    <property type="entry name" value="MTS"/>
    <property type="match status" value="1"/>
</dbReference>
<dbReference type="GO" id="GO:0008033">
    <property type="term" value="P:tRNA processing"/>
    <property type="evidence" value="ECO:0007669"/>
    <property type="project" value="UniProtKB-UniRule"/>
</dbReference>
<keyword evidence="4 6" id="KW-0949">S-adenosyl-L-methionine</keyword>
<protein>
    <recommendedName>
        <fullName evidence="6">tRNA1(Val) (adenine(37)-N6)-methyltransferase</fullName>
        <ecNumber evidence="6">2.1.1.223</ecNumber>
    </recommendedName>
    <alternativeName>
        <fullName evidence="6">tRNA m6A37 methyltransferase</fullName>
    </alternativeName>
</protein>
<dbReference type="NCBIfam" id="NF047853">
    <property type="entry name" value="tRm6a37MtseTrmN"/>
    <property type="match status" value="1"/>
</dbReference>
<evidence type="ECO:0000313" key="8">
    <source>
        <dbReference type="EMBL" id="SFN10331.1"/>
    </source>
</evidence>
<dbReference type="PROSITE" id="PS00092">
    <property type="entry name" value="N6_MTASE"/>
    <property type="match status" value="1"/>
</dbReference>
<dbReference type="OrthoDB" id="5383291at2"/>
<dbReference type="AlphaFoldDB" id="A0A1I4W9E7"/>
<dbReference type="EMBL" id="FOVG01000001">
    <property type="protein sequence ID" value="SFN10331.1"/>
    <property type="molecule type" value="Genomic_DNA"/>
</dbReference>
<dbReference type="InterPro" id="IPR029063">
    <property type="entry name" value="SAM-dependent_MTases_sf"/>
</dbReference>
<keyword evidence="1 6" id="KW-0963">Cytoplasm</keyword>
<keyword evidence="3 6" id="KW-0808">Transferase</keyword>
<keyword evidence="2 6" id="KW-0489">Methyltransferase</keyword>
<keyword evidence="9" id="KW-1185">Reference proteome</keyword>
<reference evidence="9" key="1">
    <citation type="submission" date="2016-10" db="EMBL/GenBank/DDBJ databases">
        <authorList>
            <person name="Varghese N."/>
            <person name="Submissions S."/>
        </authorList>
    </citation>
    <scope>NUCLEOTIDE SEQUENCE [LARGE SCALE GENOMIC DNA]</scope>
    <source>
        <strain evidence="9">OV426</strain>
    </source>
</reference>
<evidence type="ECO:0000256" key="1">
    <source>
        <dbReference type="ARBA" id="ARBA00022490"/>
    </source>
</evidence>
<dbReference type="GO" id="GO:0003676">
    <property type="term" value="F:nucleic acid binding"/>
    <property type="evidence" value="ECO:0007669"/>
    <property type="project" value="InterPro"/>
</dbReference>
<comment type="function">
    <text evidence="6">Specifically methylates the adenine in position 37 of tRNA(1)(Val) (anticodon cmo5UAC).</text>
</comment>
<dbReference type="HAMAP" id="MF_01872">
    <property type="entry name" value="tRNA_methyltr_YfiC"/>
    <property type="match status" value="1"/>
</dbReference>
<dbReference type="InterPro" id="IPR022882">
    <property type="entry name" value="tRNA_adenine-N6_MeTrfase"/>
</dbReference>
<name>A0A1I4W9E7_9GAMM</name>
<evidence type="ECO:0000256" key="2">
    <source>
        <dbReference type="ARBA" id="ARBA00022603"/>
    </source>
</evidence>
<dbReference type="CDD" id="cd02440">
    <property type="entry name" value="AdoMet_MTases"/>
    <property type="match status" value="1"/>
</dbReference>
<dbReference type="InterPro" id="IPR050210">
    <property type="entry name" value="tRNA_Adenine-N(6)_MTase"/>
</dbReference>
<dbReference type="Gene3D" id="3.40.50.150">
    <property type="entry name" value="Vaccinia Virus protein VP39"/>
    <property type="match status" value="1"/>
</dbReference>
<comment type="catalytic activity">
    <reaction evidence="6">
        <text>adenosine(37) in tRNA1(Val) + S-adenosyl-L-methionine = N(6)-methyladenosine(37) in tRNA1(Val) + S-adenosyl-L-homocysteine + H(+)</text>
        <dbReference type="Rhea" id="RHEA:43160"/>
        <dbReference type="Rhea" id="RHEA-COMP:10369"/>
        <dbReference type="Rhea" id="RHEA-COMP:10370"/>
        <dbReference type="ChEBI" id="CHEBI:15378"/>
        <dbReference type="ChEBI" id="CHEBI:57856"/>
        <dbReference type="ChEBI" id="CHEBI:59789"/>
        <dbReference type="ChEBI" id="CHEBI:74411"/>
        <dbReference type="ChEBI" id="CHEBI:74449"/>
        <dbReference type="EC" id="2.1.1.223"/>
    </reaction>
</comment>
<evidence type="ECO:0000256" key="5">
    <source>
        <dbReference type="ARBA" id="ARBA00022694"/>
    </source>
</evidence>
<evidence type="ECO:0000256" key="3">
    <source>
        <dbReference type="ARBA" id="ARBA00022679"/>
    </source>
</evidence>
<keyword evidence="5 6" id="KW-0819">tRNA processing</keyword>
<dbReference type="InterPro" id="IPR007848">
    <property type="entry name" value="Small_mtfrase_dom"/>
</dbReference>
<dbReference type="EC" id="2.1.1.223" evidence="6"/>
<dbReference type="GO" id="GO:0032259">
    <property type="term" value="P:methylation"/>
    <property type="evidence" value="ECO:0007669"/>
    <property type="project" value="UniProtKB-KW"/>
</dbReference>
<sequence length="249" mass="27697">MMQDKPRERPQLNKNGFTFKQFFVAHDRCAMKVGTDAILLGAWAPVAGVRRVLDIGSGSGLIALMLAQRTPSPVQIDAVELEPEAALQAQENVQQSPWPERIQVHQQDIADWAEQCDKRYSLIVSNPPYFAPGVACSTAARDSARATASLDHQTLLRSAALLIEEEGMFCVVLPAAAGKEFIELAQADGWHLRFRLDVAEYAHRPPHRVVLGLSPKAGETLLERLAIRAPDTRYSDEWCSLTRAFYLFM</sequence>
<dbReference type="SUPFAM" id="SSF53335">
    <property type="entry name" value="S-adenosyl-L-methionine-dependent methyltransferases"/>
    <property type="match status" value="1"/>
</dbReference>
<organism evidence="8 9">
    <name type="scientific">Candidatus Pantoea varia</name>
    <dbReference type="NCBI Taxonomy" id="1881036"/>
    <lineage>
        <taxon>Bacteria</taxon>
        <taxon>Pseudomonadati</taxon>
        <taxon>Pseudomonadota</taxon>
        <taxon>Gammaproteobacteria</taxon>
        <taxon>Enterobacterales</taxon>
        <taxon>Erwiniaceae</taxon>
        <taxon>Pantoea</taxon>
    </lineage>
</organism>
<gene>
    <name evidence="8" type="ORF">SAMN05428971_0069</name>
</gene>
<evidence type="ECO:0000259" key="7">
    <source>
        <dbReference type="Pfam" id="PF05175"/>
    </source>
</evidence>
<evidence type="ECO:0000256" key="6">
    <source>
        <dbReference type="HAMAP-Rule" id="MF_01872"/>
    </source>
</evidence>
<dbReference type="RefSeq" id="WP_090958560.1">
    <property type="nucleotide sequence ID" value="NZ_FOVG01000001.1"/>
</dbReference>
<evidence type="ECO:0000256" key="4">
    <source>
        <dbReference type="ARBA" id="ARBA00022691"/>
    </source>
</evidence>
<comment type="similarity">
    <text evidence="6">Belongs to the methyltransferase superfamily. tRNA (adenine-N(6)-)-methyltransferase family.</text>
</comment>
<dbReference type="GO" id="GO:0005737">
    <property type="term" value="C:cytoplasm"/>
    <property type="evidence" value="ECO:0007669"/>
    <property type="project" value="UniProtKB-SubCell"/>
</dbReference>
<dbReference type="PANTHER" id="PTHR47739:SF1">
    <property type="entry name" value="TRNA1(VAL) (ADENINE(37)-N6)-METHYLTRANSFERASE"/>
    <property type="match status" value="1"/>
</dbReference>
<dbReference type="Proteomes" id="UP000198968">
    <property type="component" value="Unassembled WGS sequence"/>
</dbReference>
<accession>A0A1I4W9E7</accession>
<proteinExistence type="inferred from homology"/>
<dbReference type="GO" id="GO:0016430">
    <property type="term" value="F:tRNA (adenine-N6)-methyltransferase activity"/>
    <property type="evidence" value="ECO:0007669"/>
    <property type="project" value="UniProtKB-UniRule"/>
</dbReference>
<dbReference type="PANTHER" id="PTHR47739">
    <property type="entry name" value="TRNA1(VAL) (ADENINE(37)-N6)-METHYLTRANSFERASE"/>
    <property type="match status" value="1"/>
</dbReference>
<dbReference type="InterPro" id="IPR002052">
    <property type="entry name" value="DNA_methylase_N6_adenine_CS"/>
</dbReference>